<dbReference type="PANTHER" id="PTHR36971">
    <property type="entry name" value="UNNAMED PRODUCT"/>
    <property type="match status" value="1"/>
</dbReference>
<dbReference type="Gene3D" id="2.40.50.140">
    <property type="entry name" value="Nucleic acid-binding proteins"/>
    <property type="match status" value="1"/>
</dbReference>
<reference evidence="2" key="2">
    <citation type="submission" date="2010-04" db="EMBL/GenBank/DDBJ databases">
        <authorList>
            <person name="Buell R."/>
            <person name="Hamilton J."/>
            <person name="Hostetler J."/>
        </authorList>
    </citation>
    <scope>NUCLEOTIDE SEQUENCE [LARGE SCALE GENOMIC DNA]</scope>
    <source>
        <strain evidence="2">DAOM:BR144</strain>
    </source>
</reference>
<accession>K3X245</accession>
<evidence type="ECO:0000313" key="1">
    <source>
        <dbReference type="EnsemblProtists" id="PYU1_T011294"/>
    </source>
</evidence>
<proteinExistence type="predicted"/>
<dbReference type="VEuPathDB" id="FungiDB:PYU1_G011269"/>
<keyword evidence="2" id="KW-1185">Reference proteome</keyword>
<protein>
    <recommendedName>
        <fullName evidence="3">C3H1-type domain-containing protein</fullName>
    </recommendedName>
</protein>
<dbReference type="Proteomes" id="UP000019132">
    <property type="component" value="Unassembled WGS sequence"/>
</dbReference>
<evidence type="ECO:0000313" key="2">
    <source>
        <dbReference type="Proteomes" id="UP000019132"/>
    </source>
</evidence>
<dbReference type="HOGENOM" id="CLU_037177_0_0_1"/>
<dbReference type="InterPro" id="IPR012340">
    <property type="entry name" value="NA-bd_OB-fold"/>
</dbReference>
<organism evidence="1 2">
    <name type="scientific">Globisporangium ultimum (strain ATCC 200006 / CBS 805.95 / DAOM BR144)</name>
    <name type="common">Pythium ultimum</name>
    <dbReference type="NCBI Taxonomy" id="431595"/>
    <lineage>
        <taxon>Eukaryota</taxon>
        <taxon>Sar</taxon>
        <taxon>Stramenopiles</taxon>
        <taxon>Oomycota</taxon>
        <taxon>Peronosporomycetes</taxon>
        <taxon>Pythiales</taxon>
        <taxon>Pythiaceae</taxon>
        <taxon>Globisporangium</taxon>
    </lineage>
</organism>
<dbReference type="AlphaFoldDB" id="K3X245"/>
<reference evidence="2" key="1">
    <citation type="journal article" date="2010" name="Genome Biol.">
        <title>Genome sequence of the necrotrophic plant pathogen Pythium ultimum reveals original pathogenicity mechanisms and effector repertoire.</title>
        <authorList>
            <person name="Levesque C.A."/>
            <person name="Brouwer H."/>
            <person name="Cano L."/>
            <person name="Hamilton J.P."/>
            <person name="Holt C."/>
            <person name="Huitema E."/>
            <person name="Raffaele S."/>
            <person name="Robideau G.P."/>
            <person name="Thines M."/>
            <person name="Win J."/>
            <person name="Zerillo M.M."/>
            <person name="Beakes G.W."/>
            <person name="Boore J.L."/>
            <person name="Busam D."/>
            <person name="Dumas B."/>
            <person name="Ferriera S."/>
            <person name="Fuerstenberg S.I."/>
            <person name="Gachon C.M."/>
            <person name="Gaulin E."/>
            <person name="Govers F."/>
            <person name="Grenville-Briggs L."/>
            <person name="Horner N."/>
            <person name="Hostetler J."/>
            <person name="Jiang R.H."/>
            <person name="Johnson J."/>
            <person name="Krajaejun T."/>
            <person name="Lin H."/>
            <person name="Meijer H.J."/>
            <person name="Moore B."/>
            <person name="Morris P."/>
            <person name="Phuntmart V."/>
            <person name="Puiu D."/>
            <person name="Shetty J."/>
            <person name="Stajich J.E."/>
            <person name="Tripathy S."/>
            <person name="Wawra S."/>
            <person name="van West P."/>
            <person name="Whitty B.R."/>
            <person name="Coutinho P.M."/>
            <person name="Henrissat B."/>
            <person name="Martin F."/>
            <person name="Thomas P.D."/>
            <person name="Tyler B.M."/>
            <person name="De Vries R.P."/>
            <person name="Kamoun S."/>
            <person name="Yandell M."/>
            <person name="Tisserat N."/>
            <person name="Buell C.R."/>
        </authorList>
    </citation>
    <scope>NUCLEOTIDE SEQUENCE</scope>
    <source>
        <strain evidence="2">DAOM:BR144</strain>
    </source>
</reference>
<dbReference type="EMBL" id="GL376562">
    <property type="status" value="NOT_ANNOTATED_CDS"/>
    <property type="molecule type" value="Genomic_DNA"/>
</dbReference>
<name>K3X245_GLOUD</name>
<dbReference type="EnsemblProtists" id="PYU1_T011294">
    <property type="protein sequence ID" value="PYU1_T011294"/>
    <property type="gene ID" value="PYU1_G011269"/>
</dbReference>
<dbReference type="OMA" id="KRHEPGH"/>
<dbReference type="InParanoid" id="K3X245"/>
<dbReference type="eggNOG" id="ENOG502QW22">
    <property type="taxonomic scope" value="Eukaryota"/>
</dbReference>
<reference evidence="1" key="3">
    <citation type="submission" date="2015-02" db="UniProtKB">
        <authorList>
            <consortium name="EnsemblProtists"/>
        </authorList>
    </citation>
    <scope>IDENTIFICATION</scope>
    <source>
        <strain evidence="1">DAOM BR144</strain>
    </source>
</reference>
<dbReference type="PANTHER" id="PTHR36971:SF3">
    <property type="entry name" value="C3H1-TYPE DOMAIN-CONTAINING PROTEIN"/>
    <property type="match status" value="1"/>
</dbReference>
<evidence type="ECO:0008006" key="3">
    <source>
        <dbReference type="Google" id="ProtNLM"/>
    </source>
</evidence>
<sequence length="426" mass="47479">MRLLRTLRDLEDLERSCTEDGHSSTIDAVRVDVRGQFVRKRKLSKGLIFGDIKLDDGELLEVMIRSHEGGLTIDEIKHIDWKVHLGDKVTSQGFVSKKEPHGFLFALRSITVTESWSEAHPGINFDHKLDPERNGDASSHMESAAAVKGSLALAPSSQAKATQKYTNIVTINGFNACKYYFSGPGGINCLRSTQCHFWHGEPEDFDKNKRLWLEKRLAQRRAASHIDGDDTDPHSKLLKAQRGRMFCDWLVEMVGEARLAGGTGVIDVAGGKGDIPIQLWNRRGIPTTLIDPRSMKLSKVNRKIVAKANSEQGQGSGMCPQLMSYLDDTTIAAHPELFANCSMLLGMHPDEATEVIVDTALARRKPFAIVPCCVMSRQFPDRKCADGTPVATYEALVTYLKEKDSRIQTAFLPFSGRNQVLYLFDY</sequence>